<feature type="compositionally biased region" description="Basic residues" evidence="1">
    <location>
        <begin position="1"/>
        <end position="13"/>
    </location>
</feature>
<comment type="caution">
    <text evidence="2">The sequence shown here is derived from an EMBL/GenBank/DDBJ whole genome shotgun (WGS) entry which is preliminary data.</text>
</comment>
<dbReference type="PANTHER" id="PTHR33050">
    <property type="entry name" value="REVERSE TRANSCRIPTASE DOMAIN-CONTAINING PROTEIN"/>
    <property type="match status" value="1"/>
</dbReference>
<proteinExistence type="predicted"/>
<feature type="compositionally biased region" description="Polar residues" evidence="1">
    <location>
        <begin position="14"/>
        <end position="28"/>
    </location>
</feature>
<dbReference type="AlphaFoldDB" id="A0A8B6CD72"/>
<accession>A0A8B6CD72</accession>
<organism evidence="2 3">
    <name type="scientific">Mytilus galloprovincialis</name>
    <name type="common">Mediterranean mussel</name>
    <dbReference type="NCBI Taxonomy" id="29158"/>
    <lineage>
        <taxon>Eukaryota</taxon>
        <taxon>Metazoa</taxon>
        <taxon>Spiralia</taxon>
        <taxon>Lophotrochozoa</taxon>
        <taxon>Mollusca</taxon>
        <taxon>Bivalvia</taxon>
        <taxon>Autobranchia</taxon>
        <taxon>Pteriomorphia</taxon>
        <taxon>Mytilida</taxon>
        <taxon>Mytiloidea</taxon>
        <taxon>Mytilidae</taxon>
        <taxon>Mytilinae</taxon>
        <taxon>Mytilus</taxon>
    </lineage>
</organism>
<dbReference type="SUPFAM" id="SSF56672">
    <property type="entry name" value="DNA/RNA polymerases"/>
    <property type="match status" value="1"/>
</dbReference>
<dbReference type="InterPro" id="IPR043502">
    <property type="entry name" value="DNA/RNA_pol_sf"/>
</dbReference>
<dbReference type="EMBL" id="UYJE01001500">
    <property type="protein sequence ID" value="VDI02667.1"/>
    <property type="molecule type" value="Genomic_DNA"/>
</dbReference>
<protein>
    <submittedName>
        <fullName evidence="2">Uncharacterized protein</fullName>
    </submittedName>
</protein>
<evidence type="ECO:0000313" key="2">
    <source>
        <dbReference type="EMBL" id="VDI02667.1"/>
    </source>
</evidence>
<dbReference type="PANTHER" id="PTHR33050:SF7">
    <property type="entry name" value="RIBONUCLEASE H"/>
    <property type="match status" value="1"/>
</dbReference>
<sequence>MSGRGKGVRRKTRSSPYETQWDSNNPSNWTINKLKEELNKKGIRTPTGMSKQVLKQLYLENCFDGVTLLETQQTETVSGKNENGGTDRNIAQCFAGLQETFKQLIYRDNYTHDTGRDREFNLQQWYNHAGIGNRSETSNRGNNTVLHGNTQEHASFISGPQVGNVSCGVRSDEYSNVDIISPSIQKQIIDGKDVNLASLLIPNYETPQVHSVAANGLELNISGKPDPRLNRKLTIQEFIKAFGKFKRVMSSVYPDRRAELDAYEDEIIDISNFYGDRFYDYHKLFSAKSAALLRERRIKVDWSKRDRDLLSLIVAGGNVNVCKICNLVDHTTAFCPMQTSMAYQDYPDKVSRQVDTTDKLELISHPDKKFVNYLCNGLEKGFDTMVSTTDLPTKECRNSLSARTQPDVVSDLIEKEVFKGFLYGPFKDPPFQNYRVSPIGIAEGKYSGKKRLILDLSSPHNDDKHLSINDLIDKQDCSMSYVRIDDAIDVILKFGRNSWLCKFDISDAFKNCPIVPSQWPLFCIKWEKMYYFYVRLTFGCRSSPKIFHL</sequence>
<reference evidence="2" key="1">
    <citation type="submission" date="2018-11" db="EMBL/GenBank/DDBJ databases">
        <authorList>
            <person name="Alioto T."/>
            <person name="Alioto T."/>
        </authorList>
    </citation>
    <scope>NUCLEOTIDE SEQUENCE</scope>
</reference>
<dbReference type="InterPro" id="IPR043128">
    <property type="entry name" value="Rev_trsase/Diguanyl_cyclase"/>
</dbReference>
<dbReference type="Gene3D" id="3.10.10.10">
    <property type="entry name" value="HIV Type 1 Reverse Transcriptase, subunit A, domain 1"/>
    <property type="match status" value="1"/>
</dbReference>
<dbReference type="Gene3D" id="3.30.70.270">
    <property type="match status" value="1"/>
</dbReference>
<dbReference type="Proteomes" id="UP000596742">
    <property type="component" value="Unassembled WGS sequence"/>
</dbReference>
<dbReference type="InterPro" id="IPR052055">
    <property type="entry name" value="Hepadnavirus_pol/RT"/>
</dbReference>
<evidence type="ECO:0000313" key="3">
    <source>
        <dbReference type="Proteomes" id="UP000596742"/>
    </source>
</evidence>
<gene>
    <name evidence="2" type="ORF">MGAL_10B025014</name>
</gene>
<evidence type="ECO:0000256" key="1">
    <source>
        <dbReference type="SAM" id="MobiDB-lite"/>
    </source>
</evidence>
<feature type="region of interest" description="Disordered" evidence="1">
    <location>
        <begin position="1"/>
        <end position="28"/>
    </location>
</feature>
<keyword evidence="3" id="KW-1185">Reference proteome</keyword>
<name>A0A8B6CD72_MYTGA</name>
<dbReference type="OrthoDB" id="6104769at2759"/>